<dbReference type="EMBL" id="BK013458">
    <property type="protein sequence ID" value="DAD50197.1"/>
    <property type="molecule type" value="Genomic_RNA"/>
</dbReference>
<accession>A0A8S5KYS7</accession>
<dbReference type="GeneID" id="80399935"/>
<sequence length="38" mass="3797">GPRKGPPGACDESVHGLVVDSSVAQHPLSREGGQTGTI</sequence>
<feature type="non-terminal residue" evidence="2">
    <location>
        <position position="1"/>
    </location>
</feature>
<organism evidence="2 3">
    <name type="scientific">ssRNA phage Zoerhiza.1_7</name>
    <dbReference type="NCBI Taxonomy" id="2786785"/>
    <lineage>
        <taxon>Viruses</taxon>
        <taxon>Riboviria</taxon>
        <taxon>Orthornavirae</taxon>
        <taxon>Lenarviricota</taxon>
        <taxon>Leviviricetes</taxon>
        <taxon>Timlovirales</taxon>
        <taxon>Steitzviridae</taxon>
        <taxon>Hodnevirus</taxon>
        <taxon>Hodnevirus humihabitans</taxon>
        <taxon>Gredihovirus humihabitans</taxon>
    </lineage>
</organism>
<gene>
    <name evidence="2" type="primary">Zoerhiza.1_7_1</name>
</gene>
<proteinExistence type="predicted"/>
<protein>
    <submittedName>
        <fullName evidence="2">Uncharacterized protein</fullName>
    </submittedName>
</protein>
<evidence type="ECO:0000256" key="1">
    <source>
        <dbReference type="SAM" id="MobiDB-lite"/>
    </source>
</evidence>
<dbReference type="RefSeq" id="YP_010771659.1">
    <property type="nucleotide sequence ID" value="NC_074307.1"/>
</dbReference>
<name>A0A8S5KYS7_9VIRU</name>
<evidence type="ECO:0000313" key="3">
    <source>
        <dbReference type="Proteomes" id="UP000682500"/>
    </source>
</evidence>
<evidence type="ECO:0000313" key="2">
    <source>
        <dbReference type="EMBL" id="DAD50197.1"/>
    </source>
</evidence>
<dbReference type="Proteomes" id="UP000682500">
    <property type="component" value="Segment"/>
</dbReference>
<reference evidence="2" key="1">
    <citation type="submission" date="2020-09" db="EMBL/GenBank/DDBJ databases">
        <title>Leviviricetes taxonomy.</title>
        <authorList>
            <person name="Stockdale S.R."/>
            <person name="Callanan J."/>
            <person name="Adriaenssens E.M."/>
            <person name="Kuhn J.H."/>
            <person name="Rumnieks J."/>
            <person name="Shkoporov A."/>
            <person name="Draper L.A."/>
            <person name="Ross P."/>
            <person name="Hill C."/>
        </authorList>
    </citation>
    <scope>NUCLEOTIDE SEQUENCE</scope>
</reference>
<dbReference type="KEGG" id="vg:80399935"/>
<feature type="region of interest" description="Disordered" evidence="1">
    <location>
        <begin position="1"/>
        <end position="38"/>
    </location>
</feature>
<keyword evidence="3" id="KW-1185">Reference proteome</keyword>